<reference evidence="2 3" key="1">
    <citation type="submission" date="2018-08" db="EMBL/GenBank/DDBJ databases">
        <title>A genome reference for cultivated species of the human gut microbiota.</title>
        <authorList>
            <person name="Zou Y."/>
            <person name="Xue W."/>
            <person name="Luo G."/>
        </authorList>
    </citation>
    <scope>NUCLEOTIDE SEQUENCE [LARGE SCALE GENOMIC DNA]</scope>
    <source>
        <strain evidence="2 3">AM34-17</strain>
    </source>
</reference>
<organism evidence="2 3">
    <name type="scientific">Parabacteroides merdae</name>
    <dbReference type="NCBI Taxonomy" id="46503"/>
    <lineage>
        <taxon>Bacteria</taxon>
        <taxon>Pseudomonadati</taxon>
        <taxon>Bacteroidota</taxon>
        <taxon>Bacteroidia</taxon>
        <taxon>Bacteroidales</taxon>
        <taxon>Tannerellaceae</taxon>
        <taxon>Parabacteroides</taxon>
    </lineage>
</organism>
<dbReference type="CDD" id="cd12810">
    <property type="entry name" value="Esterase_713_like-3"/>
    <property type="match status" value="1"/>
</dbReference>
<dbReference type="Gene3D" id="3.40.50.1820">
    <property type="entry name" value="alpha/beta hydrolase"/>
    <property type="match status" value="1"/>
</dbReference>
<evidence type="ECO:0000313" key="3">
    <source>
        <dbReference type="Proteomes" id="UP000286260"/>
    </source>
</evidence>
<gene>
    <name evidence="2" type="ORF">DW828_14455</name>
</gene>
<protein>
    <submittedName>
        <fullName evidence="2">Alpha/beta fold hydrolase</fullName>
    </submittedName>
</protein>
<dbReference type="Proteomes" id="UP000286260">
    <property type="component" value="Unassembled WGS sequence"/>
</dbReference>
<dbReference type="EMBL" id="QSII01000021">
    <property type="protein sequence ID" value="RHC82444.1"/>
    <property type="molecule type" value="Genomic_DNA"/>
</dbReference>
<dbReference type="InterPro" id="IPR029058">
    <property type="entry name" value="AB_hydrolase_fold"/>
</dbReference>
<proteinExistence type="predicted"/>
<name>A0A3R6GJZ7_9BACT</name>
<comment type="caution">
    <text evidence="2">The sequence shown here is derived from an EMBL/GenBank/DDBJ whole genome shotgun (WGS) entry which is preliminary data.</text>
</comment>
<feature type="domain" description="AB hydrolase-1" evidence="1">
    <location>
        <begin position="88"/>
        <end position="310"/>
    </location>
</feature>
<accession>A0A3R6GJZ7</accession>
<dbReference type="RefSeq" id="WP_119215785.1">
    <property type="nucleotide sequence ID" value="NZ_JAQDNL010000006.1"/>
</dbReference>
<dbReference type="Pfam" id="PF12697">
    <property type="entry name" value="Abhydrolase_6"/>
    <property type="match status" value="1"/>
</dbReference>
<dbReference type="InterPro" id="IPR050228">
    <property type="entry name" value="Carboxylesterase_BioH"/>
</dbReference>
<dbReference type="SUPFAM" id="SSF53474">
    <property type="entry name" value="alpha/beta-Hydrolases"/>
    <property type="match status" value="1"/>
</dbReference>
<dbReference type="AlphaFoldDB" id="A0A3R6GJZ7"/>
<evidence type="ECO:0000313" key="2">
    <source>
        <dbReference type="EMBL" id="RHC82444.1"/>
    </source>
</evidence>
<dbReference type="PANTHER" id="PTHR43194">
    <property type="entry name" value="HYDROLASE ALPHA/BETA FOLD FAMILY"/>
    <property type="match status" value="1"/>
</dbReference>
<keyword evidence="2" id="KW-0378">Hydrolase</keyword>
<dbReference type="PANTHER" id="PTHR43194:SF4">
    <property type="entry name" value="AB HYDROLASE-1 DOMAIN-CONTAINING PROTEIN"/>
    <property type="match status" value="1"/>
</dbReference>
<dbReference type="InterPro" id="IPR000073">
    <property type="entry name" value="AB_hydrolase_1"/>
</dbReference>
<sequence length="381" mass="42418">MNRNILILFMSWLGVTGYGQATSPNETPITIARQGSFAVGGTVLHRPGKYDNSRFINWSTPIEQGQSYHADHAVIDFQIPTKAHQMPLVFVHGYGQSGRCWQMIPDGREGFQTLMLRRGFSTYVVDMPGRGDAGRTSAETRLVPKADEQLWFDIWRIGEWPSFNSGVQFPTDSISLDQFFRQMTPDISNHDIKTDIAALGSLFDRIGEGILVTHSAGGFPGWLAVVENPNIRAVVSLEPGGYLFPEGEVPDPMSSLTGTLSGTGVPMDEFLKLTRIPIVLYFGDYIPEEPTDKLGGENWRVRLQMGRKFVEAINRYGGNAILVELPKIAFRGNTHFLMSDLNNAEIADLLDKWIQNYVLDKHMPDSADGTEAGQYRIGMAE</sequence>
<evidence type="ECO:0000259" key="1">
    <source>
        <dbReference type="Pfam" id="PF12697"/>
    </source>
</evidence>
<dbReference type="GO" id="GO:0016787">
    <property type="term" value="F:hydrolase activity"/>
    <property type="evidence" value="ECO:0007669"/>
    <property type="project" value="UniProtKB-KW"/>
</dbReference>